<organism evidence="1 2">
    <name type="scientific">Paenibacillus swuensis</name>
    <dbReference type="NCBI Taxonomy" id="1178515"/>
    <lineage>
        <taxon>Bacteria</taxon>
        <taxon>Bacillati</taxon>
        <taxon>Bacillota</taxon>
        <taxon>Bacilli</taxon>
        <taxon>Bacillales</taxon>
        <taxon>Paenibacillaceae</taxon>
        <taxon>Paenibacillus</taxon>
    </lineage>
</organism>
<gene>
    <name evidence="1" type="ORF">SY83_19005</name>
</gene>
<dbReference type="EMBL" id="CP011388">
    <property type="protein sequence ID" value="ANE48035.1"/>
    <property type="molecule type" value="Genomic_DNA"/>
</dbReference>
<evidence type="ECO:0000313" key="2">
    <source>
        <dbReference type="Proteomes" id="UP000076927"/>
    </source>
</evidence>
<dbReference type="PATRIC" id="fig|1178515.4.peg.3840"/>
<evidence type="ECO:0000313" key="1">
    <source>
        <dbReference type="EMBL" id="ANE48035.1"/>
    </source>
</evidence>
<dbReference type="STRING" id="1178515.SY83_19005"/>
<keyword evidence="2" id="KW-1185">Reference proteome</keyword>
<proteinExistence type="predicted"/>
<dbReference type="KEGG" id="pswu:SY83_19005"/>
<sequence>MFYVDEYVAQKMIEYRHKELSDIHRRRDPGYLVHLQTAFNKTNTFEFLLIPLLFLEIMQ</sequence>
<dbReference type="Proteomes" id="UP000076927">
    <property type="component" value="Chromosome"/>
</dbReference>
<dbReference type="AlphaFoldDB" id="A0A172TLU9"/>
<reference evidence="1 2" key="1">
    <citation type="submission" date="2015-01" db="EMBL/GenBank/DDBJ databases">
        <title>Paenibacillus swuensis/DY6/whole genome sequencing.</title>
        <authorList>
            <person name="Kim M.K."/>
            <person name="Srinivasan S."/>
            <person name="Lee J.-J."/>
        </authorList>
    </citation>
    <scope>NUCLEOTIDE SEQUENCE [LARGE SCALE GENOMIC DNA]</scope>
    <source>
        <strain evidence="1 2">DY6</strain>
    </source>
</reference>
<name>A0A172TLU9_9BACL</name>
<protein>
    <submittedName>
        <fullName evidence="1">Uncharacterized protein</fullName>
    </submittedName>
</protein>
<accession>A0A172TLU9</accession>